<evidence type="ECO:0000313" key="2">
    <source>
        <dbReference type="EMBL" id="EIJ38668.1"/>
    </source>
</evidence>
<feature type="signal peptide" evidence="1">
    <location>
        <begin position="1"/>
        <end position="20"/>
    </location>
</feature>
<reference evidence="2 3" key="1">
    <citation type="submission" date="2012-02" db="EMBL/GenBank/DDBJ databases">
        <title>Improved High-Quality Draft genome of Joostella marina DSM 19592.</title>
        <authorList>
            <consortium name="US DOE Joint Genome Institute (JGI-PGF)"/>
            <person name="Lucas S."/>
            <person name="Copeland A."/>
            <person name="Lapidus A."/>
            <person name="Bruce D."/>
            <person name="Goodwin L."/>
            <person name="Pitluck S."/>
            <person name="Peters L."/>
            <person name="Chertkov O."/>
            <person name="Ovchinnikova G."/>
            <person name="Kyrpides N."/>
            <person name="Mavromatis K."/>
            <person name="Detter J.C."/>
            <person name="Han C."/>
            <person name="Land M."/>
            <person name="Hauser L."/>
            <person name="Markowitz V."/>
            <person name="Cheng J.-F."/>
            <person name="Hugenholtz P."/>
            <person name="Woyke T."/>
            <person name="Wu D."/>
            <person name="Tindall B."/>
            <person name="Brambilla E."/>
            <person name="Klenk H.-P."/>
            <person name="Eisen J.A."/>
        </authorList>
    </citation>
    <scope>NUCLEOTIDE SEQUENCE [LARGE SCALE GENOMIC DNA]</scope>
    <source>
        <strain evidence="2 3">DSM 19592</strain>
    </source>
</reference>
<name>I3C4X5_9FLAO</name>
<dbReference type="EMBL" id="JH651379">
    <property type="protein sequence ID" value="EIJ38668.1"/>
    <property type="molecule type" value="Genomic_DNA"/>
</dbReference>
<sequence>MLRILILIVLILPWFSWSQAADIDKEYFSVAYVKLPSHPILNENERTYNVSSTIDETVGNLISETAISNDIQIQGFRREEVAPKVHVKLNLSSFLIDPQSFSIDSKLIEVKDDDGNVVRSYYVYRYLFSYKVRGGYMVENPFELKMENNLDRVEKYASDYFNSKQEAYAHYDVNKEEIKEEILYNFVEYVSYRIDDIINSAFGYRPYKTNAYLWILDSRNNPLTEPQKTEFSKVKAIMSGINHEAPIEETREALSPIVEAFEQMANQIEGDSRRERKVKFACLYNCAILSYYMDIPSQAIKYAEMIFPLKYSDTDAEELINTASDLDKILAANMVDSRRMVVPIDEKFNEVEVEEVSSFAYLVTVENDTLIANMNYQDLAMVGAEAKVYLPDENGNLKLNIFNAADLKELVFDENNIYVQKEFISYKNNPRAKSPEKYLVRKEFETEELSMYAFLDDEVVFFIKDEEVGYSNRSYKFLMGFKNELKKFTGSCSKVNELIDKNYYKNNTASLRSFIEDVVYCE</sequence>
<accession>I3C4X5</accession>
<protein>
    <recommendedName>
        <fullName evidence="4">DUF3857 domain-containing protein</fullName>
    </recommendedName>
</protein>
<dbReference type="AlphaFoldDB" id="I3C4X5"/>
<keyword evidence="3" id="KW-1185">Reference proteome</keyword>
<evidence type="ECO:0000256" key="1">
    <source>
        <dbReference type="SAM" id="SignalP"/>
    </source>
</evidence>
<proteinExistence type="predicted"/>
<dbReference type="RefSeq" id="WP_008611925.1">
    <property type="nucleotide sequence ID" value="NZ_JH651379.1"/>
</dbReference>
<gene>
    <name evidence="2" type="ORF">JoomaDRAFT_1656</name>
</gene>
<organism evidence="2 3">
    <name type="scientific">Galbibacter orientalis DSM 19592</name>
    <dbReference type="NCBI Taxonomy" id="926559"/>
    <lineage>
        <taxon>Bacteria</taxon>
        <taxon>Pseudomonadati</taxon>
        <taxon>Bacteroidota</taxon>
        <taxon>Flavobacteriia</taxon>
        <taxon>Flavobacteriales</taxon>
        <taxon>Flavobacteriaceae</taxon>
        <taxon>Galbibacter</taxon>
    </lineage>
</organism>
<dbReference type="eggNOG" id="ENOG502Z8N3">
    <property type="taxonomic scope" value="Bacteria"/>
</dbReference>
<dbReference type="Proteomes" id="UP000004690">
    <property type="component" value="Unassembled WGS sequence"/>
</dbReference>
<dbReference type="HOGENOM" id="CLU_529658_0_0_10"/>
<evidence type="ECO:0008006" key="4">
    <source>
        <dbReference type="Google" id="ProtNLM"/>
    </source>
</evidence>
<keyword evidence="1" id="KW-0732">Signal</keyword>
<evidence type="ECO:0000313" key="3">
    <source>
        <dbReference type="Proteomes" id="UP000004690"/>
    </source>
</evidence>
<dbReference type="OrthoDB" id="997414at2"/>
<feature type="chain" id="PRO_5003668452" description="DUF3857 domain-containing protein" evidence="1">
    <location>
        <begin position="21"/>
        <end position="522"/>
    </location>
</feature>